<dbReference type="EMBL" id="CP047224">
    <property type="protein sequence ID" value="QHD64927.1"/>
    <property type="molecule type" value="Genomic_DNA"/>
</dbReference>
<proteinExistence type="inferred from homology"/>
<comment type="catalytic activity">
    <reaction evidence="10 11">
        <text>L-glutamyl-tRNA(Gln) + L-glutamine + ATP + H2O = L-glutaminyl-tRNA(Gln) + L-glutamate + ADP + phosphate + H(+)</text>
        <dbReference type="Rhea" id="RHEA:17521"/>
        <dbReference type="Rhea" id="RHEA-COMP:9681"/>
        <dbReference type="Rhea" id="RHEA-COMP:9684"/>
        <dbReference type="ChEBI" id="CHEBI:15377"/>
        <dbReference type="ChEBI" id="CHEBI:15378"/>
        <dbReference type="ChEBI" id="CHEBI:29985"/>
        <dbReference type="ChEBI" id="CHEBI:30616"/>
        <dbReference type="ChEBI" id="CHEBI:43474"/>
        <dbReference type="ChEBI" id="CHEBI:58359"/>
        <dbReference type="ChEBI" id="CHEBI:78520"/>
        <dbReference type="ChEBI" id="CHEBI:78521"/>
        <dbReference type="ChEBI" id="CHEBI:456216"/>
    </reaction>
</comment>
<comment type="catalytic activity">
    <reaction evidence="9 11">
        <text>L-aspartyl-tRNA(Asn) + L-glutamine + ATP + H2O = L-asparaginyl-tRNA(Asn) + L-glutamate + ADP + phosphate + 2 H(+)</text>
        <dbReference type="Rhea" id="RHEA:14513"/>
        <dbReference type="Rhea" id="RHEA-COMP:9674"/>
        <dbReference type="Rhea" id="RHEA-COMP:9677"/>
        <dbReference type="ChEBI" id="CHEBI:15377"/>
        <dbReference type="ChEBI" id="CHEBI:15378"/>
        <dbReference type="ChEBI" id="CHEBI:29985"/>
        <dbReference type="ChEBI" id="CHEBI:30616"/>
        <dbReference type="ChEBI" id="CHEBI:43474"/>
        <dbReference type="ChEBI" id="CHEBI:58359"/>
        <dbReference type="ChEBI" id="CHEBI:78515"/>
        <dbReference type="ChEBI" id="CHEBI:78516"/>
        <dbReference type="ChEBI" id="CHEBI:456216"/>
    </reaction>
</comment>
<dbReference type="InterPro" id="IPR018027">
    <property type="entry name" value="Asn/Gln_amidotransferase"/>
</dbReference>
<dbReference type="InterPro" id="IPR042114">
    <property type="entry name" value="GatB_C_1"/>
</dbReference>
<dbReference type="GO" id="GO:0050567">
    <property type="term" value="F:glutaminyl-tRNA synthase (glutamine-hydrolyzing) activity"/>
    <property type="evidence" value="ECO:0007669"/>
    <property type="project" value="UniProtKB-UniRule"/>
</dbReference>
<organism evidence="13 14">
    <name type="scientific">Neorickettsia findlayensis</name>
    <dbReference type="NCBI Taxonomy" id="2686014"/>
    <lineage>
        <taxon>Bacteria</taxon>
        <taxon>Pseudomonadati</taxon>
        <taxon>Pseudomonadota</taxon>
        <taxon>Alphaproteobacteria</taxon>
        <taxon>Rickettsiales</taxon>
        <taxon>Anaplasmataceae</taxon>
        <taxon>Neorickettsia</taxon>
    </lineage>
</organism>
<dbReference type="Proteomes" id="UP000464912">
    <property type="component" value="Chromosome"/>
</dbReference>
<dbReference type="InterPro" id="IPR006075">
    <property type="entry name" value="Asn/Gln-tRNA_Trfase_suB/E_cat"/>
</dbReference>
<evidence type="ECO:0000256" key="7">
    <source>
        <dbReference type="ARBA" id="ARBA00022917"/>
    </source>
</evidence>
<dbReference type="GO" id="GO:0016740">
    <property type="term" value="F:transferase activity"/>
    <property type="evidence" value="ECO:0007669"/>
    <property type="project" value="UniProtKB-KW"/>
</dbReference>
<dbReference type="NCBIfam" id="TIGR00133">
    <property type="entry name" value="gatB"/>
    <property type="match status" value="1"/>
</dbReference>
<gene>
    <name evidence="11 13" type="primary">gatB</name>
    <name evidence="13" type="ORF">GP480_00345</name>
</gene>
<dbReference type="Gene3D" id="1.10.150.380">
    <property type="entry name" value="GatB domain, N-terminal subdomain"/>
    <property type="match status" value="1"/>
</dbReference>
<evidence type="ECO:0000256" key="11">
    <source>
        <dbReference type="HAMAP-Rule" id="MF_00121"/>
    </source>
</evidence>
<dbReference type="InterPro" id="IPR017958">
    <property type="entry name" value="Gln-tRNA_amidoTrfase_suB_CS"/>
</dbReference>
<name>A0A6P1G8X4_9RICK</name>
<accession>A0A6P1G8X4</accession>
<keyword evidence="7 11" id="KW-0648">Protein biosynthesis</keyword>
<feature type="domain" description="Asn/Gln amidotransferase" evidence="12">
    <location>
        <begin position="333"/>
        <end position="480"/>
    </location>
</feature>
<dbReference type="GO" id="GO:0006412">
    <property type="term" value="P:translation"/>
    <property type="evidence" value="ECO:0007669"/>
    <property type="project" value="UniProtKB-UniRule"/>
</dbReference>
<keyword evidence="6 11" id="KW-0067">ATP-binding</keyword>
<keyword evidence="4 11" id="KW-0436">Ligase</keyword>
<comment type="subunit">
    <text evidence="2 11">Heterotrimer of A, B and C subunits.</text>
</comment>
<evidence type="ECO:0000259" key="12">
    <source>
        <dbReference type="SMART" id="SM00845"/>
    </source>
</evidence>
<keyword evidence="13" id="KW-0808">Transferase</keyword>
<dbReference type="GO" id="GO:0005524">
    <property type="term" value="F:ATP binding"/>
    <property type="evidence" value="ECO:0007669"/>
    <property type="project" value="UniProtKB-KW"/>
</dbReference>
<evidence type="ECO:0000256" key="6">
    <source>
        <dbReference type="ARBA" id="ARBA00022840"/>
    </source>
</evidence>
<dbReference type="PROSITE" id="PS01234">
    <property type="entry name" value="GATB"/>
    <property type="match status" value="1"/>
</dbReference>
<dbReference type="EC" id="6.3.5.-" evidence="11"/>
<dbReference type="Pfam" id="PF02934">
    <property type="entry name" value="GatB_N"/>
    <property type="match status" value="1"/>
</dbReference>
<evidence type="ECO:0000313" key="13">
    <source>
        <dbReference type="EMBL" id="QHD64927.1"/>
    </source>
</evidence>
<dbReference type="InterPro" id="IPR017959">
    <property type="entry name" value="Asn/Gln-tRNA_amidoTrfase_suB/E"/>
</dbReference>
<dbReference type="PANTHER" id="PTHR11659:SF0">
    <property type="entry name" value="GLUTAMYL-TRNA(GLN) AMIDOTRANSFERASE SUBUNIT B, MITOCHONDRIAL"/>
    <property type="match status" value="1"/>
</dbReference>
<evidence type="ECO:0000256" key="4">
    <source>
        <dbReference type="ARBA" id="ARBA00022598"/>
    </source>
</evidence>
<evidence type="ECO:0000256" key="10">
    <source>
        <dbReference type="ARBA" id="ARBA00047913"/>
    </source>
</evidence>
<dbReference type="NCBIfam" id="NF004015">
    <property type="entry name" value="PRK05477.1-5"/>
    <property type="match status" value="1"/>
</dbReference>
<evidence type="ECO:0000256" key="1">
    <source>
        <dbReference type="ARBA" id="ARBA00005306"/>
    </source>
</evidence>
<comment type="similarity">
    <text evidence="1 11">Belongs to the GatB/GatE family. GatB subfamily.</text>
</comment>
<reference evidence="13 14" key="1">
    <citation type="journal article" date="2020" name="MBio">
        <title>Erratum for Teymournejad et al., 'Isolation and Molecular Analysis of a Novel Neorickettsia Species That Causes Potomac Horse Fever'.</title>
        <authorList>
            <person name="Teymournejad O."/>
            <person name="Lin M."/>
            <person name="Bekebrede H."/>
            <person name="Kamr A."/>
            <person name="Toribio R.E."/>
            <person name="Arroyo L.G."/>
            <person name="Baird J.D."/>
            <person name="Rikihisa Y."/>
        </authorList>
    </citation>
    <scope>NUCLEOTIDE SEQUENCE [LARGE SCALE GENOMIC DNA]</scope>
    <source>
        <strain evidence="13 14">Fin17</strain>
    </source>
</reference>
<evidence type="ECO:0000313" key="14">
    <source>
        <dbReference type="Proteomes" id="UP000464912"/>
    </source>
</evidence>
<evidence type="ECO:0000256" key="8">
    <source>
        <dbReference type="ARBA" id="ARBA00024799"/>
    </source>
</evidence>
<comment type="function">
    <text evidence="8 11">Allows the formation of correctly charged Asn-tRNA(Asn) or Gln-tRNA(Gln) through the transamidation of misacylated Asp-tRNA(Asn) or Glu-tRNA(Gln) in organisms which lack either or both of asparaginyl-tRNA or glutaminyl-tRNA synthetases. The reaction takes place in the presence of glutamine and ATP through an activated phospho-Asp-tRNA(Asn) or phospho-Glu-tRNA(Gln).</text>
</comment>
<dbReference type="AlphaFoldDB" id="A0A6P1G8X4"/>
<evidence type="ECO:0000256" key="9">
    <source>
        <dbReference type="ARBA" id="ARBA00047380"/>
    </source>
</evidence>
<dbReference type="InterPro" id="IPR023168">
    <property type="entry name" value="GatB_Yqey_C_2"/>
</dbReference>
<dbReference type="NCBIfam" id="NF004014">
    <property type="entry name" value="PRK05477.1-4"/>
    <property type="match status" value="1"/>
</dbReference>
<dbReference type="InterPro" id="IPR014746">
    <property type="entry name" value="Gln_synth/guanido_kin_cat_dom"/>
</dbReference>
<keyword evidence="5 11" id="KW-0547">Nucleotide-binding</keyword>
<dbReference type="SUPFAM" id="SSF89095">
    <property type="entry name" value="GatB/YqeY motif"/>
    <property type="match status" value="1"/>
</dbReference>
<dbReference type="NCBIfam" id="NF004012">
    <property type="entry name" value="PRK05477.1-2"/>
    <property type="match status" value="1"/>
</dbReference>
<keyword evidence="14" id="KW-1185">Reference proteome</keyword>
<dbReference type="InterPro" id="IPR004413">
    <property type="entry name" value="GatB"/>
</dbReference>
<dbReference type="GO" id="GO:0070681">
    <property type="term" value="P:glutaminyl-tRNAGln biosynthesis via transamidation"/>
    <property type="evidence" value="ECO:0007669"/>
    <property type="project" value="TreeGrafter"/>
</dbReference>
<evidence type="ECO:0000256" key="3">
    <source>
        <dbReference type="ARBA" id="ARBA00016923"/>
    </source>
</evidence>
<evidence type="ECO:0000256" key="5">
    <source>
        <dbReference type="ARBA" id="ARBA00022741"/>
    </source>
</evidence>
<dbReference type="RefSeq" id="WP_160094838.1">
    <property type="nucleotide sequence ID" value="NZ_CP047224.1"/>
</dbReference>
<reference evidence="13 14" key="2">
    <citation type="journal article" date="2020" name="MBio">
        <title>Isolation and Molecular Analysis of a Novel Neorickettsia Species That Causes Potomac Horse Fever.</title>
        <authorList>
            <person name="Teymournejad O."/>
            <person name="Lin M."/>
            <person name="Bekebrede H."/>
            <person name="Kamr A."/>
            <person name="Toribio R.E."/>
            <person name="Arroyo L.G."/>
            <person name="Baird J.D."/>
            <person name="Rikihisa Y."/>
        </authorList>
    </citation>
    <scope>NUCLEOTIDE SEQUENCE [LARGE SCALE GENOMIC DNA]</scope>
    <source>
        <strain evidence="13 14">Fin17</strain>
    </source>
</reference>
<dbReference type="Gene3D" id="1.10.10.410">
    <property type="match status" value="1"/>
</dbReference>
<dbReference type="GO" id="GO:0030956">
    <property type="term" value="C:glutamyl-tRNA(Gln) amidotransferase complex"/>
    <property type="evidence" value="ECO:0007669"/>
    <property type="project" value="TreeGrafter"/>
</dbReference>
<protein>
    <recommendedName>
        <fullName evidence="3 11">Aspartyl/glutamyl-tRNA(Asn/Gln) amidotransferase subunit B</fullName>
        <shortName evidence="11">Asp/Glu-ADT subunit B</shortName>
        <ecNumber evidence="11">6.3.5.-</ecNumber>
    </recommendedName>
</protein>
<evidence type="ECO:0000256" key="2">
    <source>
        <dbReference type="ARBA" id="ARBA00011123"/>
    </source>
</evidence>
<dbReference type="FunFam" id="1.10.10.410:FF:000001">
    <property type="entry name" value="Aspartyl/glutamyl-tRNA(Asn/Gln) amidotransferase subunit B"/>
    <property type="match status" value="1"/>
</dbReference>
<dbReference type="SUPFAM" id="SSF55931">
    <property type="entry name" value="Glutamine synthetase/guanido kinase"/>
    <property type="match status" value="1"/>
</dbReference>
<dbReference type="PANTHER" id="PTHR11659">
    <property type="entry name" value="GLUTAMYL-TRNA GLN AMIDOTRANSFERASE SUBUNIT B MITOCHONDRIAL AND PROKARYOTIC PET112-RELATED"/>
    <property type="match status" value="1"/>
</dbReference>
<dbReference type="SMART" id="SM00845">
    <property type="entry name" value="GatB_Yqey"/>
    <property type="match status" value="1"/>
</dbReference>
<sequence>MYCIDGKTAKWEVVIGLEVHAQILSKNKLFSDAPCDSTKGPNTAVTLFDAAMPGVLPVLNFNCVEKAIRAGLGLGGRINLYSVFERKHYFYPDLPHGYQITQNSYPLITGGCVRIRNPDKVIRINRIHIEQDAGKSIHDLSPDKTYIDLNRAGIPLMEIVSEPDMSSPAEAVAYIDKLKLILQYVCASNANMEKGEFRCDANVSVRRIGELGLGARCEIKNLNSTKSLAQAIEHEARRQVEVLESGGTIAVETKLFDVNTSSTIATRSKESATEYRYFADPDLLPLVLEEKYIEDIKASMPELPDERENRYVRELNLSPYDANVLVSNVDASRYFDALLEIGHQPKLAARWITVELFGLLNRRGIKIVESPVTPALMDELLRLVHSGEISERTAKEVLRKSFEGMGSPKEIVERENLRQVTDDKVILGYVKEILDENPAKLREYLMGKEKILAFLVGQVIKKSNGNASPHLVNKVLLEELEGRRVQNG</sequence>
<dbReference type="KEGG" id="nef:GP480_00345"/>
<dbReference type="Pfam" id="PF02637">
    <property type="entry name" value="GatB_Yqey"/>
    <property type="match status" value="1"/>
</dbReference>
<dbReference type="HAMAP" id="MF_00121">
    <property type="entry name" value="GatB"/>
    <property type="match status" value="1"/>
</dbReference>
<dbReference type="InterPro" id="IPR003789">
    <property type="entry name" value="Asn/Gln_tRNA_amidoTrase-B-like"/>
</dbReference>